<reference evidence="1 2" key="1">
    <citation type="journal article" date="2024" name="J Genomics">
        <title>Draft genome sequencing and assembly of Favolaschia claudopus CIRM-BRFM 2984 isolated from oak limbs.</title>
        <authorList>
            <person name="Navarro D."/>
            <person name="Drula E."/>
            <person name="Chaduli D."/>
            <person name="Cazenave R."/>
            <person name="Ahrendt S."/>
            <person name="Wang J."/>
            <person name="Lipzen A."/>
            <person name="Daum C."/>
            <person name="Barry K."/>
            <person name="Grigoriev I.V."/>
            <person name="Favel A."/>
            <person name="Rosso M.N."/>
            <person name="Martin F."/>
        </authorList>
    </citation>
    <scope>NUCLEOTIDE SEQUENCE [LARGE SCALE GENOMIC DNA]</scope>
    <source>
        <strain evidence="1 2">CIRM-BRFM 2984</strain>
    </source>
</reference>
<name>A0AAW0ALV9_9AGAR</name>
<comment type="caution">
    <text evidence="1">The sequence shown here is derived from an EMBL/GenBank/DDBJ whole genome shotgun (WGS) entry which is preliminary data.</text>
</comment>
<proteinExistence type="predicted"/>
<sequence>MQLDGFRTENAVEINDGMNLVRDIQFLEEDKSEVLQHTTLRQRSYLGGEEVQTLNKRFRNVSTSGLLPSEITDSDRVKGGILFPESRCRGRKHENRSFGGWRMRQEESIQ</sequence>
<dbReference type="EMBL" id="JAWWNJ010000058">
    <property type="protein sequence ID" value="KAK7014030.1"/>
    <property type="molecule type" value="Genomic_DNA"/>
</dbReference>
<organism evidence="1 2">
    <name type="scientific">Favolaschia claudopus</name>
    <dbReference type="NCBI Taxonomy" id="2862362"/>
    <lineage>
        <taxon>Eukaryota</taxon>
        <taxon>Fungi</taxon>
        <taxon>Dikarya</taxon>
        <taxon>Basidiomycota</taxon>
        <taxon>Agaricomycotina</taxon>
        <taxon>Agaricomycetes</taxon>
        <taxon>Agaricomycetidae</taxon>
        <taxon>Agaricales</taxon>
        <taxon>Marasmiineae</taxon>
        <taxon>Mycenaceae</taxon>
        <taxon>Favolaschia</taxon>
    </lineage>
</organism>
<dbReference type="Proteomes" id="UP001362999">
    <property type="component" value="Unassembled WGS sequence"/>
</dbReference>
<protein>
    <submittedName>
        <fullName evidence="1">Uncharacterized protein</fullName>
    </submittedName>
</protein>
<dbReference type="AlphaFoldDB" id="A0AAW0ALV9"/>
<accession>A0AAW0ALV9</accession>
<keyword evidence="2" id="KW-1185">Reference proteome</keyword>
<gene>
    <name evidence="1" type="ORF">R3P38DRAFT_2788272</name>
</gene>
<evidence type="ECO:0000313" key="1">
    <source>
        <dbReference type="EMBL" id="KAK7014030.1"/>
    </source>
</evidence>
<evidence type="ECO:0000313" key="2">
    <source>
        <dbReference type="Proteomes" id="UP001362999"/>
    </source>
</evidence>